<organism evidence="2 3">
    <name type="scientific">Magallana gigas</name>
    <name type="common">Pacific oyster</name>
    <name type="synonym">Crassostrea gigas</name>
    <dbReference type="NCBI Taxonomy" id="29159"/>
    <lineage>
        <taxon>Eukaryota</taxon>
        <taxon>Metazoa</taxon>
        <taxon>Spiralia</taxon>
        <taxon>Lophotrochozoa</taxon>
        <taxon>Mollusca</taxon>
        <taxon>Bivalvia</taxon>
        <taxon>Autobranchia</taxon>
        <taxon>Pteriomorphia</taxon>
        <taxon>Ostreida</taxon>
        <taxon>Ostreoidea</taxon>
        <taxon>Ostreidae</taxon>
        <taxon>Magallana</taxon>
    </lineage>
</organism>
<dbReference type="PANTHER" id="PTHR47526:SF3">
    <property type="entry name" value="PHD-TYPE DOMAIN-CONTAINING PROTEIN"/>
    <property type="match status" value="1"/>
</dbReference>
<dbReference type="PROSITE" id="PS50800">
    <property type="entry name" value="SAP"/>
    <property type="match status" value="1"/>
</dbReference>
<proteinExistence type="predicted"/>
<sequence length="393" mass="45454">MAKNYGSMTIPQLKLELDKFGAKKSGRKRELVERLEAYARNAHCSRAEPAGQDYTMDLPDPDSYQDLNSDKSFPGSPLNEITTYLSQFNKNIESKAKNLYNDGFIRYLRTTEYNSLWYVRGAIRAEMSKSIVYIIDIEIGQDGSHGCIKTEQTCTQRLQTFHRVKPHKGSPMKVVNLDMPGCDEVCNLPEGFDPRPEEFRNHPGYKSWFQNVCLSFKGISKTPIYQTFPPANMTGFDIDHDYLQYQGSFECLQQLNVTKISEEEARILNMKTADQALSNLWHEERCKRIHSSVFGRICKMTERTNPEKLAESLVTKALRLRTSPILHGQKFEKVAVKKFEEIIGQTVHPTVDRNDKFISEMLKKLDSFYEKCFKPALLEKRFFKSYQDCHCQK</sequence>
<evidence type="ECO:0000313" key="2">
    <source>
        <dbReference type="EnsemblMetazoa" id="G33366.1:cds"/>
    </source>
</evidence>
<dbReference type="SUPFAM" id="SSF68906">
    <property type="entry name" value="SAP domain"/>
    <property type="match status" value="1"/>
</dbReference>
<dbReference type="EnsemblMetazoa" id="G33366.1">
    <property type="protein sequence ID" value="G33366.1:cds"/>
    <property type="gene ID" value="G33366"/>
</dbReference>
<dbReference type="SMART" id="SM00513">
    <property type="entry name" value="SAP"/>
    <property type="match status" value="1"/>
</dbReference>
<name>A0A8W8MIB0_MAGGI</name>
<dbReference type="Gene3D" id="1.10.720.30">
    <property type="entry name" value="SAP domain"/>
    <property type="match status" value="1"/>
</dbReference>
<dbReference type="AlphaFoldDB" id="A0A8W8MIB0"/>
<dbReference type="SUPFAM" id="SSF52980">
    <property type="entry name" value="Restriction endonuclease-like"/>
    <property type="match status" value="1"/>
</dbReference>
<feature type="domain" description="SAP" evidence="1">
    <location>
        <begin position="5"/>
        <end position="39"/>
    </location>
</feature>
<dbReference type="InterPro" id="IPR003034">
    <property type="entry name" value="SAP_dom"/>
</dbReference>
<dbReference type="InterPro" id="IPR011604">
    <property type="entry name" value="PDDEXK-like_dom_sf"/>
</dbReference>
<dbReference type="Proteomes" id="UP000005408">
    <property type="component" value="Unassembled WGS sequence"/>
</dbReference>
<accession>A0A8W8MIB0</accession>
<reference evidence="2" key="1">
    <citation type="submission" date="2022-08" db="UniProtKB">
        <authorList>
            <consortium name="EnsemblMetazoa"/>
        </authorList>
    </citation>
    <scope>IDENTIFICATION</scope>
    <source>
        <strain evidence="2">05x7-T-G4-1.051#20</strain>
    </source>
</reference>
<dbReference type="GO" id="GO:0006281">
    <property type="term" value="P:DNA repair"/>
    <property type="evidence" value="ECO:0007669"/>
    <property type="project" value="UniProtKB-ARBA"/>
</dbReference>
<dbReference type="Gene3D" id="3.90.320.10">
    <property type="match status" value="1"/>
</dbReference>
<dbReference type="InterPro" id="IPR036361">
    <property type="entry name" value="SAP_dom_sf"/>
</dbReference>
<dbReference type="InterPro" id="IPR011335">
    <property type="entry name" value="Restrct_endonuc-II-like"/>
</dbReference>
<dbReference type="Pfam" id="PF02037">
    <property type="entry name" value="SAP"/>
    <property type="match status" value="1"/>
</dbReference>
<evidence type="ECO:0000259" key="1">
    <source>
        <dbReference type="PROSITE" id="PS50800"/>
    </source>
</evidence>
<evidence type="ECO:0000313" key="3">
    <source>
        <dbReference type="Proteomes" id="UP000005408"/>
    </source>
</evidence>
<protein>
    <recommendedName>
        <fullName evidence="1">SAP domain-containing protein</fullName>
    </recommendedName>
</protein>
<dbReference type="PANTHER" id="PTHR47526">
    <property type="entry name" value="ATP-DEPENDENT DNA HELICASE"/>
    <property type="match status" value="1"/>
</dbReference>
<keyword evidence="3" id="KW-1185">Reference proteome</keyword>